<evidence type="ECO:0000256" key="1">
    <source>
        <dbReference type="SAM" id="SignalP"/>
    </source>
</evidence>
<feature type="domain" description="Fibronectin type-III" evidence="2">
    <location>
        <begin position="55"/>
        <end position="150"/>
    </location>
</feature>
<proteinExistence type="predicted"/>
<dbReference type="PROSITE" id="PS50853">
    <property type="entry name" value="FN3"/>
    <property type="match status" value="1"/>
</dbReference>
<evidence type="ECO:0000313" key="3">
    <source>
        <dbReference type="EMBL" id="MFC1800106.1"/>
    </source>
</evidence>
<dbReference type="InterPro" id="IPR013783">
    <property type="entry name" value="Ig-like_fold"/>
</dbReference>
<dbReference type="Proteomes" id="UP001594288">
    <property type="component" value="Unassembled WGS sequence"/>
</dbReference>
<feature type="signal peptide" evidence="1">
    <location>
        <begin position="1"/>
        <end position="32"/>
    </location>
</feature>
<evidence type="ECO:0000259" key="2">
    <source>
        <dbReference type="PROSITE" id="PS50853"/>
    </source>
</evidence>
<dbReference type="EMBL" id="JBHPEI010000068">
    <property type="protein sequence ID" value="MFC1800106.1"/>
    <property type="molecule type" value="Genomic_DNA"/>
</dbReference>
<dbReference type="InterPro" id="IPR036116">
    <property type="entry name" value="FN3_sf"/>
</dbReference>
<feature type="chain" id="PRO_5045966062" description="Fibronectin type-III domain-containing protein" evidence="1">
    <location>
        <begin position="33"/>
        <end position="292"/>
    </location>
</feature>
<organism evidence="3 4">
    <name type="scientific">Eiseniibacteriota bacterium</name>
    <dbReference type="NCBI Taxonomy" id="2212470"/>
    <lineage>
        <taxon>Bacteria</taxon>
        <taxon>Candidatus Eiseniibacteriota</taxon>
    </lineage>
</organism>
<evidence type="ECO:0000313" key="4">
    <source>
        <dbReference type="Proteomes" id="UP001594288"/>
    </source>
</evidence>
<dbReference type="SUPFAM" id="SSF49265">
    <property type="entry name" value="Fibronectin type III"/>
    <property type="match status" value="1"/>
</dbReference>
<dbReference type="InterPro" id="IPR003961">
    <property type="entry name" value="FN3_dom"/>
</dbReference>
<gene>
    <name evidence="3" type="ORF">ACFL2Z_04260</name>
</gene>
<keyword evidence="4" id="KW-1185">Reference proteome</keyword>
<dbReference type="Gene3D" id="2.60.40.10">
    <property type="entry name" value="Immunoglobulins"/>
    <property type="match status" value="1"/>
</dbReference>
<comment type="caution">
    <text evidence="3">The sequence shown here is derived from an EMBL/GenBank/DDBJ whole genome shotgun (WGS) entry which is preliminary data.</text>
</comment>
<sequence length="292" mass="32405">MKRLATGISARGPAAVSASTPALMFALTLALALTLAGCNTTNNCDTCGPCYDNQPPAVPTCVTSITGDGYVIVEWNPVEVDDIEGYGVYRSRSYDGTYMRIGDVAWDEPTEFWDNGLTNGITYFYAVDAYDISGNVSELSYEWVDDTPRPEGWDMQWMVRQFAPNQAGIAILPDQYDSIVIVPFDHFTAQYYLSRPEGDLMRIVPRGGNQLQDFGFTYSEDDISEAPVDGWSSDPSGVEVILKHMYILRTTTGYYGKIRVETIGPNWAVVYWAFQGQQWNTELAPRLVGATP</sequence>
<reference evidence="3 4" key="1">
    <citation type="submission" date="2024-09" db="EMBL/GenBank/DDBJ databases">
        <authorList>
            <person name="D'Angelo T."/>
        </authorList>
    </citation>
    <scope>NUCLEOTIDE SEQUENCE [LARGE SCALE GENOMIC DNA]</scope>
    <source>
        <strain evidence="3">SAG AM-311-F02</strain>
    </source>
</reference>
<name>A0ABV6YPV9_UNCEI</name>
<protein>
    <recommendedName>
        <fullName evidence="2">Fibronectin type-III domain-containing protein</fullName>
    </recommendedName>
</protein>
<keyword evidence="1" id="KW-0732">Signal</keyword>
<accession>A0ABV6YPV9</accession>